<gene>
    <name evidence="1" type="ORF">A0J61_02569</name>
</gene>
<accession>A0A1C7NJS2</accession>
<name>A0A1C7NJS2_9FUNG</name>
<proteinExistence type="predicted"/>
<keyword evidence="2" id="KW-1185">Reference proteome</keyword>
<dbReference type="AlphaFoldDB" id="A0A1C7NJS2"/>
<protein>
    <submittedName>
        <fullName evidence="1">Uncharacterized protein</fullName>
    </submittedName>
</protein>
<comment type="caution">
    <text evidence="1">The sequence shown here is derived from an EMBL/GenBank/DDBJ whole genome shotgun (WGS) entry which is preliminary data.</text>
</comment>
<reference evidence="1 2" key="1">
    <citation type="submission" date="2016-03" db="EMBL/GenBank/DDBJ databases">
        <title>Choanephora cucurbitarum.</title>
        <authorList>
            <person name="Min B."/>
            <person name="Park H."/>
            <person name="Park J.-H."/>
            <person name="Shin H.-D."/>
            <person name="Choi I.-G."/>
        </authorList>
    </citation>
    <scope>NUCLEOTIDE SEQUENCE [LARGE SCALE GENOMIC DNA]</scope>
    <source>
        <strain evidence="1 2">KUS-F28377</strain>
    </source>
</reference>
<dbReference type="EMBL" id="LUGH01000098">
    <property type="protein sequence ID" value="OBZ89393.1"/>
    <property type="molecule type" value="Genomic_DNA"/>
</dbReference>
<organism evidence="1 2">
    <name type="scientific">Choanephora cucurbitarum</name>
    <dbReference type="NCBI Taxonomy" id="101091"/>
    <lineage>
        <taxon>Eukaryota</taxon>
        <taxon>Fungi</taxon>
        <taxon>Fungi incertae sedis</taxon>
        <taxon>Mucoromycota</taxon>
        <taxon>Mucoromycotina</taxon>
        <taxon>Mucoromycetes</taxon>
        <taxon>Mucorales</taxon>
        <taxon>Mucorineae</taxon>
        <taxon>Choanephoraceae</taxon>
        <taxon>Choanephoroideae</taxon>
        <taxon>Choanephora</taxon>
    </lineage>
</organism>
<sequence length="130" mass="14642">MLLEISDFRDLSQNCFVRQGTVFDKSGRELGSSVCIKQQTFEQSTLTIVSLQDLMDAVVLHVDYIIIDIKAHFIQLGIIKLASAFAFPAIERMSRCSNINGIIFVSTVYHVAQARKEKSIACIEASWIRE</sequence>
<evidence type="ECO:0000313" key="1">
    <source>
        <dbReference type="EMBL" id="OBZ89393.1"/>
    </source>
</evidence>
<dbReference type="InParanoid" id="A0A1C7NJS2"/>
<evidence type="ECO:0000313" key="2">
    <source>
        <dbReference type="Proteomes" id="UP000093000"/>
    </source>
</evidence>
<dbReference type="Proteomes" id="UP000093000">
    <property type="component" value="Unassembled WGS sequence"/>
</dbReference>